<name>A0A194R6K0_PAPMA</name>
<dbReference type="AlphaFoldDB" id="A0A194R6K0"/>
<dbReference type="InterPro" id="IPR036249">
    <property type="entry name" value="Thioredoxin-like_sf"/>
</dbReference>
<dbReference type="SUPFAM" id="SSF52833">
    <property type="entry name" value="Thioredoxin-like"/>
    <property type="match status" value="1"/>
</dbReference>
<reference evidence="3 4" key="1">
    <citation type="journal article" date="2015" name="Nat. Commun.">
        <title>Outbred genome sequencing and CRISPR/Cas9 gene editing in butterflies.</title>
        <authorList>
            <person name="Li X."/>
            <person name="Fan D."/>
            <person name="Zhang W."/>
            <person name="Liu G."/>
            <person name="Zhang L."/>
            <person name="Zhao L."/>
            <person name="Fang X."/>
            <person name="Chen L."/>
            <person name="Dong Y."/>
            <person name="Chen Y."/>
            <person name="Ding Y."/>
            <person name="Zhao R."/>
            <person name="Feng M."/>
            <person name="Zhu Y."/>
            <person name="Feng Y."/>
            <person name="Jiang X."/>
            <person name="Zhu D."/>
            <person name="Xiang H."/>
            <person name="Feng X."/>
            <person name="Li S."/>
            <person name="Wang J."/>
            <person name="Zhang G."/>
            <person name="Kronforst M.R."/>
            <person name="Wang W."/>
        </authorList>
    </citation>
    <scope>NUCLEOTIDE SEQUENCE [LARGE SCALE GENOMIC DNA]</scope>
    <source>
        <strain evidence="3">Ya'a_city_454_Pm</strain>
        <tissue evidence="3">Whole body</tissue>
    </source>
</reference>
<dbReference type="InterPro" id="IPR013766">
    <property type="entry name" value="Thioredoxin_domain"/>
</dbReference>
<feature type="domain" description="Thioredoxin" evidence="2">
    <location>
        <begin position="81"/>
        <end position="174"/>
    </location>
</feature>
<dbReference type="Proteomes" id="UP000053240">
    <property type="component" value="Unassembled WGS sequence"/>
</dbReference>
<evidence type="ECO:0000313" key="3">
    <source>
        <dbReference type="EMBL" id="KPJ13292.1"/>
    </source>
</evidence>
<gene>
    <name evidence="3" type="ORF">RR48_06790</name>
</gene>
<evidence type="ECO:0000256" key="1">
    <source>
        <dbReference type="SAM" id="MobiDB-lite"/>
    </source>
</evidence>
<accession>A0A194R6K0</accession>
<dbReference type="KEGG" id="pmac:106712750"/>
<dbReference type="Gene3D" id="3.40.30.10">
    <property type="entry name" value="Glutaredoxin"/>
    <property type="match status" value="1"/>
</dbReference>
<evidence type="ECO:0000313" key="4">
    <source>
        <dbReference type="Proteomes" id="UP000053240"/>
    </source>
</evidence>
<dbReference type="InterPro" id="IPR051766">
    <property type="entry name" value="TXND_domain-containing"/>
</dbReference>
<proteinExistence type="predicted"/>
<dbReference type="PANTHER" id="PTHR46135">
    <property type="entry name" value="NME/NM23 FAMILY MEMBER 8"/>
    <property type="match status" value="1"/>
</dbReference>
<feature type="region of interest" description="Disordered" evidence="1">
    <location>
        <begin position="182"/>
        <end position="211"/>
    </location>
</feature>
<dbReference type="CDD" id="cd02948">
    <property type="entry name" value="TRX_NDPK"/>
    <property type="match status" value="1"/>
</dbReference>
<dbReference type="PROSITE" id="PS00194">
    <property type="entry name" value="THIOREDOXIN_1"/>
    <property type="match status" value="1"/>
</dbReference>
<dbReference type="InterPro" id="IPR017937">
    <property type="entry name" value="Thioredoxin_CS"/>
</dbReference>
<feature type="compositionally biased region" description="Basic and acidic residues" evidence="1">
    <location>
        <begin position="182"/>
        <end position="197"/>
    </location>
</feature>
<dbReference type="STRING" id="76193.A0A194R6K0"/>
<evidence type="ECO:0000259" key="2">
    <source>
        <dbReference type="Pfam" id="PF00085"/>
    </source>
</evidence>
<protein>
    <submittedName>
        <fullName evidence="3">Thioredoxin domain-containing protein 3-like</fullName>
    </submittedName>
</protein>
<sequence length="211" mass="22895">MNKFLLPPLSRLRHNSTSTLACIAYRSAGCGGAVALTLCPMSLSPAVAHYAASGGSITGPAGTGGAGKKAAQVQLQADLNNDDDWNKFLQRDGLIVIDVYSEWCGPCLGMVGNLKKIKVELGGDNLHLAVAKSDTIECLKRFRHRSEPTWLFIAAGQLLNVVFGADAPRLARTIEQELRNEELARRGERERPRRAPHELTPPEQVAQTSLR</sequence>
<dbReference type="PANTHER" id="PTHR46135:SF3">
    <property type="entry name" value="NME_NM23 FAMILY MEMBER 8"/>
    <property type="match status" value="1"/>
</dbReference>
<dbReference type="InParanoid" id="A0A194R6K0"/>
<dbReference type="Pfam" id="PF00085">
    <property type="entry name" value="Thioredoxin"/>
    <property type="match status" value="1"/>
</dbReference>
<organism evidence="3 4">
    <name type="scientific">Papilio machaon</name>
    <name type="common">Old World swallowtail butterfly</name>
    <dbReference type="NCBI Taxonomy" id="76193"/>
    <lineage>
        <taxon>Eukaryota</taxon>
        <taxon>Metazoa</taxon>
        <taxon>Ecdysozoa</taxon>
        <taxon>Arthropoda</taxon>
        <taxon>Hexapoda</taxon>
        <taxon>Insecta</taxon>
        <taxon>Pterygota</taxon>
        <taxon>Neoptera</taxon>
        <taxon>Endopterygota</taxon>
        <taxon>Lepidoptera</taxon>
        <taxon>Glossata</taxon>
        <taxon>Ditrysia</taxon>
        <taxon>Papilionoidea</taxon>
        <taxon>Papilionidae</taxon>
        <taxon>Papilioninae</taxon>
        <taxon>Papilio</taxon>
    </lineage>
</organism>
<dbReference type="EMBL" id="KQ460644">
    <property type="protein sequence ID" value="KPJ13292.1"/>
    <property type="molecule type" value="Genomic_DNA"/>
</dbReference>
<keyword evidence="4" id="KW-1185">Reference proteome</keyword>